<organism evidence="1">
    <name type="scientific">Clastoptera arizonana</name>
    <name type="common">Arizona spittle bug</name>
    <dbReference type="NCBI Taxonomy" id="38151"/>
    <lineage>
        <taxon>Eukaryota</taxon>
        <taxon>Metazoa</taxon>
        <taxon>Ecdysozoa</taxon>
        <taxon>Arthropoda</taxon>
        <taxon>Hexapoda</taxon>
        <taxon>Insecta</taxon>
        <taxon>Pterygota</taxon>
        <taxon>Neoptera</taxon>
        <taxon>Paraneoptera</taxon>
        <taxon>Hemiptera</taxon>
        <taxon>Auchenorrhyncha</taxon>
        <taxon>Cercopoidea</taxon>
        <taxon>Clastopteridae</taxon>
        <taxon>Clastoptera</taxon>
    </lineage>
</organism>
<accession>A0A1B6D6E3</accession>
<proteinExistence type="predicted"/>
<gene>
    <name evidence="1" type="ORF">g.34748</name>
</gene>
<evidence type="ECO:0000313" key="1">
    <source>
        <dbReference type="EMBL" id="JAS21252.1"/>
    </source>
</evidence>
<dbReference type="EMBL" id="GEDC01016046">
    <property type="protein sequence ID" value="JAS21252.1"/>
    <property type="molecule type" value="Transcribed_RNA"/>
</dbReference>
<name>A0A1B6D6E3_9HEMI</name>
<protein>
    <submittedName>
        <fullName evidence="1">Uncharacterized protein</fullName>
    </submittedName>
</protein>
<feature type="non-terminal residue" evidence="1">
    <location>
        <position position="100"/>
    </location>
</feature>
<sequence>YEDCGECNFGVVKKLPCGHSHQLFCHMNVHHYKCDKPCELFLPCSHKCKKKCFQECECDEIVGKILPSCKHIQKIACKEGTKLRECLEPCQRRLKCGHLC</sequence>
<dbReference type="AlphaFoldDB" id="A0A1B6D6E3"/>
<feature type="non-terminal residue" evidence="1">
    <location>
        <position position="1"/>
    </location>
</feature>
<reference evidence="1" key="1">
    <citation type="submission" date="2015-12" db="EMBL/GenBank/DDBJ databases">
        <title>De novo transcriptome assembly of four potential Pierce s Disease insect vectors from Arizona vineyards.</title>
        <authorList>
            <person name="Tassone E.E."/>
        </authorList>
    </citation>
    <scope>NUCLEOTIDE SEQUENCE</scope>
</reference>